<evidence type="ECO:0000259" key="11">
    <source>
        <dbReference type="PROSITE" id="PS50011"/>
    </source>
</evidence>
<accession>A0A438JHK9</accession>
<keyword evidence="7 10" id="KW-0472">Membrane</keyword>
<dbReference type="InterPro" id="IPR001611">
    <property type="entry name" value="Leu-rich_rpt"/>
</dbReference>
<feature type="transmembrane region" description="Helical" evidence="10">
    <location>
        <begin position="656"/>
        <end position="676"/>
    </location>
</feature>
<evidence type="ECO:0000256" key="4">
    <source>
        <dbReference type="ARBA" id="ARBA00022729"/>
    </source>
</evidence>
<dbReference type="Pfam" id="PF00560">
    <property type="entry name" value="LRR_1"/>
    <property type="match status" value="1"/>
</dbReference>
<dbReference type="AlphaFoldDB" id="A0A438JHK9"/>
<keyword evidence="3 10" id="KW-0812">Transmembrane</keyword>
<dbReference type="Proteomes" id="UP000288805">
    <property type="component" value="Unassembled WGS sequence"/>
</dbReference>
<evidence type="ECO:0000256" key="1">
    <source>
        <dbReference type="ARBA" id="ARBA00004370"/>
    </source>
</evidence>
<dbReference type="EMBL" id="QGNW01000041">
    <property type="protein sequence ID" value="RVX08440.1"/>
    <property type="molecule type" value="Genomic_DNA"/>
</dbReference>
<dbReference type="Pfam" id="PF07714">
    <property type="entry name" value="PK_Tyr_Ser-Thr"/>
    <property type="match status" value="2"/>
</dbReference>
<dbReference type="PROSITE" id="PS50011">
    <property type="entry name" value="PROTEIN_KINASE_DOM"/>
    <property type="match status" value="1"/>
</dbReference>
<dbReference type="InterPro" id="IPR046959">
    <property type="entry name" value="PRK1-6/SRF4-like"/>
</dbReference>
<comment type="caution">
    <text evidence="12">The sequence shown here is derived from an EMBL/GenBank/DDBJ whole genome shotgun (WGS) entry which is preliminary data.</text>
</comment>
<dbReference type="InterPro" id="IPR011009">
    <property type="entry name" value="Kinase-like_dom_sf"/>
</dbReference>
<evidence type="ECO:0000256" key="3">
    <source>
        <dbReference type="ARBA" id="ARBA00022692"/>
    </source>
</evidence>
<dbReference type="PANTHER" id="PTHR48007">
    <property type="entry name" value="LEUCINE-RICH REPEAT RECEPTOR-LIKE PROTEIN KINASE PXC1"/>
    <property type="match status" value="1"/>
</dbReference>
<evidence type="ECO:0000256" key="5">
    <source>
        <dbReference type="ARBA" id="ARBA00022737"/>
    </source>
</evidence>
<dbReference type="Gene3D" id="3.30.200.20">
    <property type="entry name" value="Phosphorylase Kinase, domain 1"/>
    <property type="match status" value="1"/>
</dbReference>
<evidence type="ECO:0000256" key="6">
    <source>
        <dbReference type="ARBA" id="ARBA00022989"/>
    </source>
</evidence>
<sequence>MKISLDVVLGLEFEQFGLGFPREEKAVGFRRALRMGHSDWERCARVFMGLVVILSVRISSGYTDLRDVTAVNSLYVALGYPPLPGWVPIGGDPCLDGWQGIQCVNSNITGLILNGANLGGELSGNLDLFTSLIQMDLSNNHIGGSIPSNLPPTIMQLFLSDNQFSGSIPVNLSSFTQLSAVSLNNNHLTGGIPDAFQQLTSLINMDLSSNSLTGQLPPSMGNLLALTTLHLQNNQISGVLDVLQDLPLNELNIENNLFSGPIPAKLLSIPNFRKDGNPFNTTILPPPPTSPPTSPPSSAPAMPPPSLGIANWTASSPETLTPPGSSNFLQIKGSQVTYKMTSRDKLGAFATKNPKYKEYLLQSNNQMEKVTTEVFMGPQDGYGTDHRKVGLSSKPQDEQERDGKTINAISRHKKDHKIDMTEWGVNNMPLLPSPPLPPVLPHNSVDEPCIQIAFLKEILLEKAHLEAFIELSFLMERVGMEEGRIVGQMLGPFLFPIHLRLMLRPLNLFLYLNSLQLLAVKKLQPAVSRQLSDDGFLNLVSSISKLQHVNVVKLVGYCAEYGQRLLVHEYCRNGTLNDALHLEDEIHSKLSWSARIRIALGAARALEYLHEVCQPLVVHHNFKSANVLLDDELSVCISDCGLAPLLSSGSANGVQYFWVFGKDLGLVIVIMCLLLIKTQYLFYLAHSQAVTVVWLTGHLLSAQGYVAPELELGSYTYQSDIYCFGVVMLELLTGRRSYDRSRPRTEQFLVRWAAPQLHDIDALSRMVDPSLKGSYPSKSLSHFADIISLCLQPEPEFRPPMSEIVQDLLYMIEKEPQNWGKN</sequence>
<gene>
    <name evidence="12" type="primary">SRF1_0</name>
    <name evidence="12" type="ORF">CK203_014214</name>
</gene>
<protein>
    <submittedName>
        <fullName evidence="12">Protein STRUBBELIG-receptor family 1</fullName>
    </submittedName>
</protein>
<comment type="subcellular location">
    <subcellularLocation>
        <location evidence="1">Membrane</location>
    </subcellularLocation>
</comment>
<name>A0A438JHK9_VITVI</name>
<dbReference type="SUPFAM" id="SSF56112">
    <property type="entry name" value="Protein kinase-like (PK-like)"/>
    <property type="match status" value="1"/>
</dbReference>
<keyword evidence="4" id="KW-0732">Signal</keyword>
<evidence type="ECO:0000313" key="13">
    <source>
        <dbReference type="Proteomes" id="UP000288805"/>
    </source>
</evidence>
<evidence type="ECO:0000256" key="2">
    <source>
        <dbReference type="ARBA" id="ARBA00022614"/>
    </source>
</evidence>
<dbReference type="Pfam" id="PF13855">
    <property type="entry name" value="LRR_8"/>
    <property type="match status" value="1"/>
</dbReference>
<dbReference type="FunFam" id="3.80.10.10:FF:000062">
    <property type="entry name" value="protein STRUBBELIG-RECEPTOR FAMILY 3"/>
    <property type="match status" value="1"/>
</dbReference>
<dbReference type="SUPFAM" id="SSF52058">
    <property type="entry name" value="L domain-like"/>
    <property type="match status" value="1"/>
</dbReference>
<feature type="compositionally biased region" description="Pro residues" evidence="9">
    <location>
        <begin position="284"/>
        <end position="303"/>
    </location>
</feature>
<dbReference type="GO" id="GO:0004672">
    <property type="term" value="F:protein kinase activity"/>
    <property type="evidence" value="ECO:0007669"/>
    <property type="project" value="InterPro"/>
</dbReference>
<feature type="region of interest" description="Disordered" evidence="9">
    <location>
        <begin position="281"/>
        <end position="303"/>
    </location>
</feature>
<evidence type="ECO:0000256" key="7">
    <source>
        <dbReference type="ARBA" id="ARBA00023136"/>
    </source>
</evidence>
<dbReference type="PANTHER" id="PTHR48007:SF22">
    <property type="entry name" value="PROTEIN STRUBBELIG-RECEPTOR FAMILY 3-LIKE ISOFORM X1"/>
    <property type="match status" value="1"/>
</dbReference>
<evidence type="ECO:0000256" key="10">
    <source>
        <dbReference type="SAM" id="Phobius"/>
    </source>
</evidence>
<keyword evidence="5" id="KW-0677">Repeat</keyword>
<evidence type="ECO:0000256" key="8">
    <source>
        <dbReference type="ARBA" id="ARBA00023170"/>
    </source>
</evidence>
<dbReference type="GO" id="GO:0016020">
    <property type="term" value="C:membrane"/>
    <property type="evidence" value="ECO:0007669"/>
    <property type="project" value="UniProtKB-SubCell"/>
</dbReference>
<dbReference type="InterPro" id="IPR001245">
    <property type="entry name" value="Ser-Thr/Tyr_kinase_cat_dom"/>
</dbReference>
<reference evidence="12 13" key="1">
    <citation type="journal article" date="2018" name="PLoS Genet.">
        <title>Population sequencing reveals clonal diversity and ancestral inbreeding in the grapevine cultivar Chardonnay.</title>
        <authorList>
            <person name="Roach M.J."/>
            <person name="Johnson D.L."/>
            <person name="Bohlmann J."/>
            <person name="van Vuuren H.J."/>
            <person name="Jones S.J."/>
            <person name="Pretorius I.S."/>
            <person name="Schmidt S.A."/>
            <person name="Borneman A.R."/>
        </authorList>
    </citation>
    <scope>NUCLEOTIDE SEQUENCE [LARGE SCALE GENOMIC DNA]</scope>
    <source>
        <strain evidence="13">cv. Chardonnay</strain>
        <tissue evidence="12">Leaf</tissue>
    </source>
</reference>
<dbReference type="GO" id="GO:0005524">
    <property type="term" value="F:ATP binding"/>
    <property type="evidence" value="ECO:0007669"/>
    <property type="project" value="InterPro"/>
</dbReference>
<evidence type="ECO:0000256" key="9">
    <source>
        <dbReference type="SAM" id="MobiDB-lite"/>
    </source>
</evidence>
<evidence type="ECO:0000313" key="12">
    <source>
        <dbReference type="EMBL" id="RVX08440.1"/>
    </source>
</evidence>
<dbReference type="InterPro" id="IPR000719">
    <property type="entry name" value="Prot_kinase_dom"/>
</dbReference>
<dbReference type="Gene3D" id="3.80.10.10">
    <property type="entry name" value="Ribonuclease Inhibitor"/>
    <property type="match status" value="1"/>
</dbReference>
<feature type="domain" description="Protein kinase" evidence="11">
    <location>
        <begin position="484"/>
        <end position="811"/>
    </location>
</feature>
<dbReference type="InterPro" id="IPR032675">
    <property type="entry name" value="LRR_dom_sf"/>
</dbReference>
<organism evidence="12 13">
    <name type="scientific">Vitis vinifera</name>
    <name type="common">Grape</name>
    <dbReference type="NCBI Taxonomy" id="29760"/>
    <lineage>
        <taxon>Eukaryota</taxon>
        <taxon>Viridiplantae</taxon>
        <taxon>Streptophyta</taxon>
        <taxon>Embryophyta</taxon>
        <taxon>Tracheophyta</taxon>
        <taxon>Spermatophyta</taxon>
        <taxon>Magnoliopsida</taxon>
        <taxon>eudicotyledons</taxon>
        <taxon>Gunneridae</taxon>
        <taxon>Pentapetalae</taxon>
        <taxon>rosids</taxon>
        <taxon>Vitales</taxon>
        <taxon>Vitaceae</taxon>
        <taxon>Viteae</taxon>
        <taxon>Vitis</taxon>
    </lineage>
</organism>
<keyword evidence="8 12" id="KW-0675">Receptor</keyword>
<keyword evidence="6 10" id="KW-1133">Transmembrane helix</keyword>
<keyword evidence="2" id="KW-0433">Leucine-rich repeat</keyword>
<proteinExistence type="predicted"/>
<dbReference type="Gene3D" id="1.10.510.10">
    <property type="entry name" value="Transferase(Phosphotransferase) domain 1"/>
    <property type="match status" value="1"/>
</dbReference>